<dbReference type="OrthoDB" id="2687452at2759"/>
<dbReference type="Proteomes" id="UP000324767">
    <property type="component" value="Unassembled WGS sequence"/>
</dbReference>
<comment type="caution">
    <text evidence="4">The sequence shown here is derived from an EMBL/GenBank/DDBJ whole genome shotgun (WGS) entry which is preliminary data.</text>
</comment>
<feature type="compositionally biased region" description="Polar residues" evidence="2">
    <location>
        <begin position="370"/>
        <end position="380"/>
    </location>
</feature>
<reference evidence="4 5" key="1">
    <citation type="submission" date="2019-09" db="EMBL/GenBank/DDBJ databases">
        <title>The hologenome of the rock-dwelling lichen Lasallia pustulata.</title>
        <authorList>
            <person name="Greshake Tzovaras B."/>
            <person name="Segers F."/>
            <person name="Bicker A."/>
            <person name="Dal Grande F."/>
            <person name="Otte J."/>
            <person name="Hankeln T."/>
            <person name="Schmitt I."/>
            <person name="Ebersberger I."/>
        </authorList>
    </citation>
    <scope>NUCLEOTIDE SEQUENCE [LARGE SCALE GENOMIC DNA]</scope>
    <source>
        <strain evidence="4">A1-1</strain>
    </source>
</reference>
<name>A0A5M8PDT2_9LECA</name>
<feature type="domain" description="C2H2-type" evidence="3">
    <location>
        <begin position="791"/>
        <end position="816"/>
    </location>
</feature>
<gene>
    <name evidence="4" type="ORF">FRX48_08957</name>
</gene>
<evidence type="ECO:0000259" key="3">
    <source>
        <dbReference type="PROSITE" id="PS50157"/>
    </source>
</evidence>
<keyword evidence="1" id="KW-0479">Metal-binding</keyword>
<dbReference type="InterPro" id="IPR013087">
    <property type="entry name" value="Znf_C2H2_type"/>
</dbReference>
<proteinExistence type="predicted"/>
<keyword evidence="1" id="KW-0862">Zinc</keyword>
<evidence type="ECO:0000256" key="1">
    <source>
        <dbReference type="PROSITE-ProRule" id="PRU00042"/>
    </source>
</evidence>
<evidence type="ECO:0000313" key="4">
    <source>
        <dbReference type="EMBL" id="KAA6407156.1"/>
    </source>
</evidence>
<dbReference type="PROSITE" id="PS00028">
    <property type="entry name" value="ZINC_FINGER_C2H2_1"/>
    <property type="match status" value="1"/>
</dbReference>
<dbReference type="EMBL" id="VXIT01000019">
    <property type="protein sequence ID" value="KAA6407156.1"/>
    <property type="molecule type" value="Genomic_DNA"/>
</dbReference>
<evidence type="ECO:0000313" key="5">
    <source>
        <dbReference type="Proteomes" id="UP000324767"/>
    </source>
</evidence>
<protein>
    <recommendedName>
        <fullName evidence="3">C2H2-type domain-containing protein</fullName>
    </recommendedName>
</protein>
<keyword evidence="1" id="KW-0863">Zinc-finger</keyword>
<dbReference type="PROSITE" id="PS50157">
    <property type="entry name" value="ZINC_FINGER_C2H2_2"/>
    <property type="match status" value="1"/>
</dbReference>
<feature type="region of interest" description="Disordered" evidence="2">
    <location>
        <begin position="363"/>
        <end position="407"/>
    </location>
</feature>
<feature type="compositionally biased region" description="Low complexity" evidence="2">
    <location>
        <begin position="381"/>
        <end position="401"/>
    </location>
</feature>
<dbReference type="AlphaFoldDB" id="A0A5M8PDT2"/>
<dbReference type="SMART" id="SM00355">
    <property type="entry name" value="ZnF_C2H2"/>
    <property type="match status" value="2"/>
</dbReference>
<dbReference type="GO" id="GO:0008270">
    <property type="term" value="F:zinc ion binding"/>
    <property type="evidence" value="ECO:0007669"/>
    <property type="project" value="UniProtKB-KW"/>
</dbReference>
<organism evidence="4 5">
    <name type="scientific">Lasallia pustulata</name>
    <dbReference type="NCBI Taxonomy" id="136370"/>
    <lineage>
        <taxon>Eukaryota</taxon>
        <taxon>Fungi</taxon>
        <taxon>Dikarya</taxon>
        <taxon>Ascomycota</taxon>
        <taxon>Pezizomycotina</taxon>
        <taxon>Lecanoromycetes</taxon>
        <taxon>OSLEUM clade</taxon>
        <taxon>Umbilicariomycetidae</taxon>
        <taxon>Umbilicariales</taxon>
        <taxon>Umbilicariaceae</taxon>
        <taxon>Lasallia</taxon>
    </lineage>
</organism>
<evidence type="ECO:0000256" key="2">
    <source>
        <dbReference type="SAM" id="MobiDB-lite"/>
    </source>
</evidence>
<sequence>METKYGFSDPPHNSGTGCDHGRVSVDIRNVDVRQCALKPCLHVQYHSFSSVLYYSFSSGPYYSFSSVPYYNSYAELYYSFSSAPYYSFSSVLYYNLFTVPYYNFSSESISALGILWCRKEFDNAEQMLDHVSRCDLLPDGEYWCHEHQAPERFASVRVSRLLRRAWSYKQTPTKDPEEALLKRTKRAFRSLGPGSLHKSTGSSSLPLSDPAMIQAHCGLVTVEHLAPGYPELAGTPVYELGTGNQHKSTYLPSSFLSEPTMKQRLNGLVTEGHHAPEHPEFDGTEAVDQVYELGPGSRHKSTCPSCSFLFDTAIEQGLNGHGTEGHFAPDPGVFDYELFAATGTCADLYLTVSPVELMAADPTAIPPRQPNDNSLLFGNNSPQSSSPVSQICSPSSSTSSDQKSRDINNHDVSHTIRSLDSLQSTCSVCTSTRPFRRSSLEFGQPATEQQIERSGSYSHHFAVPPWMSSVPDFRPLAPRHFDESIAMEQNDPTITSLSQSRLEDEYAHLAEEFLQPSLLPRVDGCTTLNPLSNATSEIGPSTLYPPDLQVTMAEAYQGKPASFEETPETFYPIQCFDKTLSQDQEAFTSIIAGTEKRLTAGELHSLAEVEIDLRSGAEIHRHVSQHLNRSDEKKAEEIDGGWRAEGHMQQSSRQIVTTFDNTSPYRNSPTSTVSPALSCPTDSGYGTSSPVGSTNLCSPLDTPIRQENSLGLKRRRYNGTKPPPRDASRKALVPAAPIELHSTIHPDQADPDYLKCEVIDCGARFGGDVRNRPSNLRKHNRTLHAPDPVDWHCPEKNCKAKFGRRDNLRYHFRTFHGSSCTDAEMEALFVKHKRKRST</sequence>
<feature type="region of interest" description="Disordered" evidence="2">
    <location>
        <begin position="660"/>
        <end position="679"/>
    </location>
</feature>
<accession>A0A5M8PDT2</accession>
<dbReference type="Gene3D" id="3.30.160.60">
    <property type="entry name" value="Classic Zinc Finger"/>
    <property type="match status" value="1"/>
</dbReference>